<feature type="region of interest" description="Disordered" evidence="6">
    <location>
        <begin position="25"/>
        <end position="56"/>
    </location>
</feature>
<comment type="similarity">
    <text evidence="2 5">Belongs to the RxLR effector family.</text>
</comment>
<evidence type="ECO:0000256" key="5">
    <source>
        <dbReference type="RuleBase" id="RU367124"/>
    </source>
</evidence>
<keyword evidence="4 5" id="KW-0732">Signal</keyword>
<dbReference type="KEGG" id="psoj:PHYSODRAFT_288981"/>
<dbReference type="AlphaFoldDB" id="E0W5I7"/>
<dbReference type="EMBL" id="JN254229">
    <property type="protein sequence ID" value="AEK81042.1"/>
    <property type="molecule type" value="Genomic_DNA"/>
</dbReference>
<evidence type="ECO:0000313" key="8">
    <source>
        <dbReference type="EMBL" id="AEK81041.1"/>
    </source>
</evidence>
<feature type="chain" id="PRO_5007652773" description="RxLR effector protein" evidence="5">
    <location>
        <begin position="23"/>
        <end position="163"/>
    </location>
</feature>
<dbReference type="Pfam" id="PF16810">
    <property type="entry name" value="RXLR"/>
    <property type="match status" value="1"/>
</dbReference>
<comment type="function">
    <text evidence="5">Effector that suppresses plant defense responses during pathogen infection.</text>
</comment>
<dbReference type="OrthoDB" id="128573at2759"/>
<feature type="signal peptide" evidence="5">
    <location>
        <begin position="1"/>
        <end position="22"/>
    </location>
</feature>
<evidence type="ECO:0000313" key="7">
    <source>
        <dbReference type="EMBL" id="AEK81040.1"/>
    </source>
</evidence>
<evidence type="ECO:0000256" key="4">
    <source>
        <dbReference type="ARBA" id="ARBA00022729"/>
    </source>
</evidence>
<protein>
    <recommendedName>
        <fullName evidence="5">RxLR effector protein</fullName>
    </recommendedName>
</protein>
<accession>E0W5I7</accession>
<comment type="subcellular location">
    <subcellularLocation>
        <location evidence="1 5">Secreted</location>
    </subcellularLocation>
</comment>
<dbReference type="InterPro" id="IPR031825">
    <property type="entry name" value="RXLR"/>
</dbReference>
<organism evidence="9">
    <name type="scientific">Phytophthora sojae</name>
    <name type="common">Soybean stem and root rot agent</name>
    <name type="synonym">Phytophthora megasperma f. sp. glycines</name>
    <dbReference type="NCBI Taxonomy" id="67593"/>
    <lineage>
        <taxon>Eukaryota</taxon>
        <taxon>Sar</taxon>
        <taxon>Stramenopiles</taxon>
        <taxon>Oomycota</taxon>
        <taxon>Peronosporomycetes</taxon>
        <taxon>Peronosporales</taxon>
        <taxon>Peronosporaceae</taxon>
        <taxon>Phytophthora</taxon>
    </lineage>
</organism>
<evidence type="ECO:0000313" key="9">
    <source>
        <dbReference type="EMBL" id="AEK81042.1"/>
    </source>
</evidence>
<dbReference type="HOGENOM" id="CLU_1630343_0_0_1"/>
<sequence>MNKWFVQLVVKVFLLVSTDAFAAPPEGTVSKPSAPGVSGKRGLRSTDDAADEERADTTKFAQKLETALSKTKLGQKVQESKLAKIMKREALVKILVEKKASFKTLHSNKVTPGEFLKASGVNMAELPKANAAILVQSLKLTSASLKGKRYKELSVADTDAPSH</sequence>
<evidence type="ECO:0000256" key="6">
    <source>
        <dbReference type="SAM" id="MobiDB-lite"/>
    </source>
</evidence>
<dbReference type="EMBL" id="JN254227">
    <property type="protein sequence ID" value="AEK81040.1"/>
    <property type="molecule type" value="Genomic_DNA"/>
</dbReference>
<dbReference type="EMBL" id="JN254228">
    <property type="protein sequence ID" value="AEK81041.1"/>
    <property type="molecule type" value="Genomic_DNA"/>
</dbReference>
<evidence type="ECO:0000256" key="2">
    <source>
        <dbReference type="ARBA" id="ARBA00010400"/>
    </source>
</evidence>
<gene>
    <name evidence="9" type="primary">Avh</name>
</gene>
<comment type="domain">
    <text evidence="5">The RxLR-dEER motif acts to carry the protein into the host cell cytoplasm through binding to cell surface phosphatidylinositol-3-phosphate.</text>
</comment>
<keyword evidence="3 5" id="KW-0964">Secreted</keyword>
<name>E0W5I7_PHYSO</name>
<reference evidence="9" key="1">
    <citation type="journal article" date="2011" name="Plant Cell">
        <title>Transcriptional programming and functional interactions within the Phytophthora sojae RXLR effector repertoire.</title>
        <authorList>
            <person name="Wang Q."/>
            <person name="Han C."/>
            <person name="Ferreira A.O."/>
            <person name="Yu X."/>
            <person name="Ye W."/>
            <person name="Tripathy S."/>
            <person name="Kale S.D."/>
            <person name="Gu B."/>
            <person name="Sheng Y."/>
            <person name="Sui Y."/>
            <person name="Wang X."/>
            <person name="Zhang Z."/>
            <person name="Cheng B."/>
            <person name="Dong S."/>
            <person name="Shan W."/>
            <person name="Zheng X."/>
            <person name="Dou D."/>
            <person name="Tyler B.M."/>
            <person name="Wang Y."/>
        </authorList>
    </citation>
    <scope>NUCLEOTIDE SEQUENCE</scope>
    <source>
        <strain evidence="7">P7064</strain>
        <strain evidence="8">P7074</strain>
        <strain evidence="9">P7076</strain>
    </source>
</reference>
<evidence type="ECO:0000256" key="3">
    <source>
        <dbReference type="ARBA" id="ARBA00022525"/>
    </source>
</evidence>
<dbReference type="VEuPathDB" id="FungiDB:PHYSODRAFT_288981"/>
<proteinExistence type="inferred from homology"/>
<dbReference type="RefSeq" id="XP_009537507.1">
    <property type="nucleotide sequence ID" value="XM_009539212.1"/>
</dbReference>
<evidence type="ECO:0000256" key="1">
    <source>
        <dbReference type="ARBA" id="ARBA00004613"/>
    </source>
</evidence>